<name>A0A0G1KX06_9BACT</name>
<dbReference type="AlphaFoldDB" id="A0A0G1KX06"/>
<gene>
    <name evidence="2" type="ORF">UW44_C0001G0026</name>
</gene>
<keyword evidence="1" id="KW-0472">Membrane</keyword>
<keyword evidence="1" id="KW-1133">Transmembrane helix</keyword>
<reference evidence="2 3" key="1">
    <citation type="journal article" date="2015" name="Nature">
        <title>rRNA introns, odd ribosomes, and small enigmatic genomes across a large radiation of phyla.</title>
        <authorList>
            <person name="Brown C.T."/>
            <person name="Hug L.A."/>
            <person name="Thomas B.C."/>
            <person name="Sharon I."/>
            <person name="Castelle C.J."/>
            <person name="Singh A."/>
            <person name="Wilkins M.J."/>
            <person name="Williams K.H."/>
            <person name="Banfield J.F."/>
        </authorList>
    </citation>
    <scope>NUCLEOTIDE SEQUENCE [LARGE SCALE GENOMIC DNA]</scope>
</reference>
<comment type="caution">
    <text evidence="2">The sequence shown here is derived from an EMBL/GenBank/DDBJ whole genome shotgun (WGS) entry which is preliminary data.</text>
</comment>
<feature type="transmembrane region" description="Helical" evidence="1">
    <location>
        <begin position="270"/>
        <end position="287"/>
    </location>
</feature>
<keyword evidence="1" id="KW-0812">Transmembrane</keyword>
<feature type="transmembrane region" description="Helical" evidence="1">
    <location>
        <begin position="293"/>
        <end position="311"/>
    </location>
</feature>
<evidence type="ECO:0000313" key="3">
    <source>
        <dbReference type="Proteomes" id="UP000034006"/>
    </source>
</evidence>
<protein>
    <recommendedName>
        <fullName evidence="4">Glycosyltransferase RgtA/B/C/D-like domain-containing protein</fullName>
    </recommendedName>
</protein>
<dbReference type="Proteomes" id="UP000034006">
    <property type="component" value="Unassembled WGS sequence"/>
</dbReference>
<evidence type="ECO:0000313" key="2">
    <source>
        <dbReference type="EMBL" id="KKT52474.1"/>
    </source>
</evidence>
<sequence>MKAWNKYWVWVVAGLLVGLFWWLRFNNIRISLFYFNDMGRDLLVLQDWIETGKPPLLGPQTSSLPINQSAIYFYLLMPAFLLFKGSPMALLYTNAVVYTAFFLGGLWLLRENKKMQIGLMTFFLLVAISPQYIIQSRFVWNPSFTTPLLATAIISFYLLTKKFSRKLMIIFVSSLAVAISFSYSMAPVFISIFLFLIFFWKTNRLQTILAQIMALAVVNLPTIVFELKHKFLLTSSLFSRGVTPQRAEDISMVSKFNSLFGYSLAIKDELLIGVLLILVTILLWYGRKKENPELNFFTKLLFLTVVITFIVPLTIHSHYIFGFTTLLFLCIATLPKWPKILILLALSSLYLTSSRLSTYFKPAIRTYEQMTQCFSKVCGEIKDPIFESVQAGFHPYHNGPEHRVMMKQAGCKVKYVETDPNSASLMAVVLDSSTFENGKTAYNELTLFGRAKEIKRYNCQENFQVVILEKDLTN</sequence>
<feature type="transmembrane region" description="Helical" evidence="1">
    <location>
        <begin position="167"/>
        <end position="200"/>
    </location>
</feature>
<feature type="transmembrane region" description="Helical" evidence="1">
    <location>
        <begin position="140"/>
        <end position="160"/>
    </location>
</feature>
<accession>A0A0G1KX06</accession>
<evidence type="ECO:0008006" key="4">
    <source>
        <dbReference type="Google" id="ProtNLM"/>
    </source>
</evidence>
<feature type="transmembrane region" description="Helical" evidence="1">
    <location>
        <begin position="89"/>
        <end position="109"/>
    </location>
</feature>
<feature type="transmembrane region" description="Helical" evidence="1">
    <location>
        <begin position="6"/>
        <end position="23"/>
    </location>
</feature>
<dbReference type="EMBL" id="LCIH01000001">
    <property type="protein sequence ID" value="KKT52474.1"/>
    <property type="molecule type" value="Genomic_DNA"/>
</dbReference>
<evidence type="ECO:0000256" key="1">
    <source>
        <dbReference type="SAM" id="Phobius"/>
    </source>
</evidence>
<feature type="transmembrane region" description="Helical" evidence="1">
    <location>
        <begin position="116"/>
        <end position="134"/>
    </location>
</feature>
<proteinExistence type="predicted"/>
<feature type="transmembrane region" description="Helical" evidence="1">
    <location>
        <begin position="340"/>
        <end position="360"/>
    </location>
</feature>
<organism evidence="2 3">
    <name type="scientific">Candidatus Collierbacteria bacterium GW2011_GWB2_44_22</name>
    <dbReference type="NCBI Taxonomy" id="1618387"/>
    <lineage>
        <taxon>Bacteria</taxon>
        <taxon>Candidatus Collieribacteriota</taxon>
    </lineage>
</organism>
<dbReference type="STRING" id="1618387.UW44_C0001G0026"/>